<proteinExistence type="predicted"/>
<dbReference type="AlphaFoldDB" id="A0A7Z8KNW6"/>
<dbReference type="Gene3D" id="3.40.630.30">
    <property type="match status" value="1"/>
</dbReference>
<keyword evidence="2" id="KW-1185">Reference proteome</keyword>
<reference evidence="1 2" key="1">
    <citation type="submission" date="2019-06" db="EMBL/GenBank/DDBJ databases">
        <title>Draft genome sequence of Methanolobus vulcani B1d.</title>
        <authorList>
            <person name="Creighbaum A.J."/>
            <person name="Ticak T."/>
            <person name="Hariraju D."/>
            <person name="Arivett B.A."/>
            <person name="Ferguson D.J.Jr."/>
        </authorList>
    </citation>
    <scope>NUCLEOTIDE SEQUENCE [LARGE SCALE GENOMIC DNA]</scope>
    <source>
        <strain evidence="1 2">B1d</strain>
    </source>
</reference>
<comment type="caution">
    <text evidence="1">The sequence shown here is derived from an EMBL/GenBank/DDBJ whole genome shotgun (WGS) entry which is preliminary data.</text>
</comment>
<protein>
    <recommendedName>
        <fullName evidence="3">N-acetyltransferase domain-containing protein</fullName>
    </recommendedName>
</protein>
<accession>A0A7Z8KNW6</accession>
<evidence type="ECO:0000313" key="2">
    <source>
        <dbReference type="Proteomes" id="UP000319335"/>
    </source>
</evidence>
<evidence type="ECO:0000313" key="1">
    <source>
        <dbReference type="EMBL" id="TQD24486.1"/>
    </source>
</evidence>
<name>A0A7Z8KNW6_9EURY</name>
<organism evidence="1 2">
    <name type="scientific">Methanolobus vulcani</name>
    <dbReference type="NCBI Taxonomy" id="38026"/>
    <lineage>
        <taxon>Archaea</taxon>
        <taxon>Methanobacteriati</taxon>
        <taxon>Methanobacteriota</taxon>
        <taxon>Stenosarchaea group</taxon>
        <taxon>Methanomicrobia</taxon>
        <taxon>Methanosarcinales</taxon>
        <taxon>Methanosarcinaceae</taxon>
        <taxon>Methanolobus</taxon>
    </lineage>
</organism>
<dbReference type="SUPFAM" id="SSF55729">
    <property type="entry name" value="Acyl-CoA N-acyltransferases (Nat)"/>
    <property type="match status" value="1"/>
</dbReference>
<dbReference type="RefSeq" id="WP_154810361.1">
    <property type="nucleotide sequence ID" value="NZ_VIAQ01000017.1"/>
</dbReference>
<dbReference type="OrthoDB" id="142863at2157"/>
<dbReference type="InterPro" id="IPR016181">
    <property type="entry name" value="Acyl_CoA_acyltransferase"/>
</dbReference>
<sequence length="286" mass="32174">MFELGKSEDGITFYKLEHAFELDKLTIGEFTYFRKYLGMSDYLSNFQSWLKRPTVVLVVAVRDNTVLGWSMNEKWSTPAKDGRPTYVLRGIEVSPRLARTGMGKKIFSFISGILVGHIITKPVNKVAKLFFESLNFVEPTYSSPVNLGNYPGYLILEESRKKVIACEGIIPNEESVKACRLKLFPKEAVSDSLINVKKESGVLDSYSAVGSPEHVTTRVTDEMLPEDISSPVDFEGKFLGEQKMMSPCKCGNFLVNKYMVTGKRSGTAFICTSCSVERYFLPMKKK</sequence>
<dbReference type="EMBL" id="VIAQ01000017">
    <property type="protein sequence ID" value="TQD24486.1"/>
    <property type="molecule type" value="Genomic_DNA"/>
</dbReference>
<dbReference type="Proteomes" id="UP000319335">
    <property type="component" value="Unassembled WGS sequence"/>
</dbReference>
<evidence type="ECO:0008006" key="3">
    <source>
        <dbReference type="Google" id="ProtNLM"/>
    </source>
</evidence>
<gene>
    <name evidence="1" type="ORF">FKV42_11190</name>
</gene>